<protein>
    <submittedName>
        <fullName evidence="5">Acid protease</fullName>
    </submittedName>
</protein>
<keyword evidence="5" id="KW-0378">Hydrolase</keyword>
<keyword evidence="6" id="KW-1185">Reference proteome</keyword>
<dbReference type="AlphaFoldDB" id="A0A166EZW6"/>
<organism evidence="5 6">
    <name type="scientific">Athelia psychrophila</name>
    <dbReference type="NCBI Taxonomy" id="1759441"/>
    <lineage>
        <taxon>Eukaryota</taxon>
        <taxon>Fungi</taxon>
        <taxon>Dikarya</taxon>
        <taxon>Basidiomycota</taxon>
        <taxon>Agaricomycotina</taxon>
        <taxon>Agaricomycetes</taxon>
        <taxon>Agaricomycetidae</taxon>
        <taxon>Atheliales</taxon>
        <taxon>Atheliaceae</taxon>
        <taxon>Athelia</taxon>
    </lineage>
</organism>
<evidence type="ECO:0000259" key="4">
    <source>
        <dbReference type="PROSITE" id="PS51767"/>
    </source>
</evidence>
<evidence type="ECO:0000256" key="1">
    <source>
        <dbReference type="ARBA" id="ARBA00007447"/>
    </source>
</evidence>
<dbReference type="InterPro" id="IPR033121">
    <property type="entry name" value="PEPTIDASE_A1"/>
</dbReference>
<reference evidence="5 6" key="1">
    <citation type="journal article" date="2016" name="Mol. Biol. Evol.">
        <title>Comparative Genomics of Early-Diverging Mushroom-Forming Fungi Provides Insights into the Origins of Lignocellulose Decay Capabilities.</title>
        <authorList>
            <person name="Nagy L.G."/>
            <person name="Riley R."/>
            <person name="Tritt A."/>
            <person name="Adam C."/>
            <person name="Daum C."/>
            <person name="Floudas D."/>
            <person name="Sun H."/>
            <person name="Yadav J.S."/>
            <person name="Pangilinan J."/>
            <person name="Larsson K.H."/>
            <person name="Matsuura K."/>
            <person name="Barry K."/>
            <person name="Labutti K."/>
            <person name="Kuo R."/>
            <person name="Ohm R.A."/>
            <person name="Bhattacharya S.S."/>
            <person name="Shirouzu T."/>
            <person name="Yoshinaga Y."/>
            <person name="Martin F.M."/>
            <person name="Grigoriev I.V."/>
            <person name="Hibbett D.S."/>
        </authorList>
    </citation>
    <scope>NUCLEOTIDE SEQUENCE [LARGE SCALE GENOMIC DNA]</scope>
    <source>
        <strain evidence="5 6">CBS 109695</strain>
    </source>
</reference>
<evidence type="ECO:0000256" key="2">
    <source>
        <dbReference type="SAM" id="MobiDB-lite"/>
    </source>
</evidence>
<dbReference type="GO" id="GO:0004190">
    <property type="term" value="F:aspartic-type endopeptidase activity"/>
    <property type="evidence" value="ECO:0007669"/>
    <property type="project" value="InterPro"/>
</dbReference>
<feature type="chain" id="PRO_5007872981" evidence="3">
    <location>
        <begin position="22"/>
        <end position="579"/>
    </location>
</feature>
<evidence type="ECO:0000256" key="3">
    <source>
        <dbReference type="SAM" id="SignalP"/>
    </source>
</evidence>
<sequence>MIPLVTLCAALALSQAGLTNASPAPIPTPGARRNEKRDMRPRYLREADSLPAGGVYENGVITLPLRGGPNADLKKAKRANIVQVPIVDDQDSSYGVALDIGGQSVTFQVDTGSADLWSMTTDCQTPSGGKCSNSSGIPAYTPSSTFISTNAPLQINYGSSAQPTFASGTIGLDNMTFGGLTQSEQAFASMDKTNNSITQSYSGIFGVGFPYISKIVDTIVDGVLNKTTETLTGQSLLSTYFQAMEESSPLLISLAAAGKLSAPMYTLSLQREDPTSAGSNAGVMTIGGLPSGISNASLTWVPVQPYAISTALFGGLQTPIDPAVLKEAEALMPTTPMLWEAAIDGLYVNGQLLKNSSVDTSVTDVSGLTALFDSGTTQTLITANDLKSATSMIPAISSDGTLPCNTVLNLAIGIGGKQFAINPFDLIEPLDSSDSAECAVGISQADPPTATQTFSYILGDAIFRSTLIAFYWGNLTDQASDPARMGFLSTTDAGAADAEYSSFWASAGTGFAFPTAAPEAQVTTTSIANPISAGSSGASGGGSSGGSGSKSNGASALRLGQAGWAAAAVVGFGWVASML</sequence>
<dbReference type="STRING" id="436010.A0A166EZW6"/>
<dbReference type="Gene3D" id="2.40.70.10">
    <property type="entry name" value="Acid Proteases"/>
    <property type="match status" value="2"/>
</dbReference>
<dbReference type="InterPro" id="IPR021109">
    <property type="entry name" value="Peptidase_aspartic_dom_sf"/>
</dbReference>
<accession>A0A166EZW6</accession>
<dbReference type="InterPro" id="IPR001461">
    <property type="entry name" value="Aspartic_peptidase_A1"/>
</dbReference>
<dbReference type="EMBL" id="KV417595">
    <property type="protein sequence ID" value="KZP16291.1"/>
    <property type="molecule type" value="Genomic_DNA"/>
</dbReference>
<dbReference type="PROSITE" id="PS51767">
    <property type="entry name" value="PEPTIDASE_A1"/>
    <property type="match status" value="1"/>
</dbReference>
<gene>
    <name evidence="5" type="ORF">FIBSPDRAFT_1047648</name>
</gene>
<proteinExistence type="inferred from homology"/>
<dbReference type="SUPFAM" id="SSF50630">
    <property type="entry name" value="Acid proteases"/>
    <property type="match status" value="1"/>
</dbReference>
<keyword evidence="5" id="KW-0645">Protease</keyword>
<feature type="signal peptide" evidence="3">
    <location>
        <begin position="1"/>
        <end position="21"/>
    </location>
</feature>
<dbReference type="PANTHER" id="PTHR47966:SF51">
    <property type="entry name" value="BETA-SITE APP-CLEAVING ENZYME, ISOFORM A-RELATED"/>
    <property type="match status" value="1"/>
</dbReference>
<keyword evidence="3" id="KW-0732">Signal</keyword>
<name>A0A166EZW6_9AGAM</name>
<dbReference type="InterPro" id="IPR034164">
    <property type="entry name" value="Pepsin-like_dom"/>
</dbReference>
<evidence type="ECO:0000313" key="6">
    <source>
        <dbReference type="Proteomes" id="UP000076532"/>
    </source>
</evidence>
<feature type="domain" description="Peptidase A1" evidence="4">
    <location>
        <begin position="94"/>
        <end position="488"/>
    </location>
</feature>
<evidence type="ECO:0000313" key="5">
    <source>
        <dbReference type="EMBL" id="KZP16291.1"/>
    </source>
</evidence>
<dbReference type="GO" id="GO:0006508">
    <property type="term" value="P:proteolysis"/>
    <property type="evidence" value="ECO:0007669"/>
    <property type="project" value="UniProtKB-KW"/>
</dbReference>
<dbReference type="PANTHER" id="PTHR47966">
    <property type="entry name" value="BETA-SITE APP-CLEAVING ENZYME, ISOFORM A-RELATED"/>
    <property type="match status" value="1"/>
</dbReference>
<dbReference type="CDD" id="cd05471">
    <property type="entry name" value="pepsin_like"/>
    <property type="match status" value="1"/>
</dbReference>
<dbReference type="Pfam" id="PF00026">
    <property type="entry name" value="Asp"/>
    <property type="match status" value="1"/>
</dbReference>
<dbReference type="Proteomes" id="UP000076532">
    <property type="component" value="Unassembled WGS sequence"/>
</dbReference>
<dbReference type="OrthoDB" id="771136at2759"/>
<feature type="region of interest" description="Disordered" evidence="2">
    <location>
        <begin position="19"/>
        <end position="39"/>
    </location>
</feature>
<comment type="similarity">
    <text evidence="1">Belongs to the peptidase A1 family.</text>
</comment>